<evidence type="ECO:0000256" key="4">
    <source>
        <dbReference type="ARBA" id="ARBA00047778"/>
    </source>
</evidence>
<evidence type="ECO:0000256" key="5">
    <source>
        <dbReference type="SAM" id="MobiDB-lite"/>
    </source>
</evidence>
<dbReference type="InterPro" id="IPR050069">
    <property type="entry name" value="Urease_subunit"/>
</dbReference>
<dbReference type="NCBIfam" id="TIGR00193">
    <property type="entry name" value="urease_gam"/>
    <property type="match status" value="1"/>
</dbReference>
<dbReference type="RefSeq" id="WP_379572301.1">
    <property type="nucleotide sequence ID" value="NZ_JBHUFV010000019.1"/>
</dbReference>
<dbReference type="InterPro" id="IPR002019">
    <property type="entry name" value="Urease_beta-like"/>
</dbReference>
<accession>A0ABW4SRM8</accession>
<dbReference type="PIRSF" id="PIRSF001225">
    <property type="entry name" value="Urease_gammabeta"/>
    <property type="match status" value="1"/>
</dbReference>
<sequence>MRLTPTEQDRLLLFTAAELARTRRARGLRLNVPEATALIADTVCEAARDGARLAEAIAAGRAVLEADDVLPGVADIVAEIQVEAVFEDGTRLAVVTDPIGSGSLGTLAPGAIVAGGGQSTVAKPVATVEVTNTAEVPISVTSHFHFFEVNPRLRFDRAEAYGRRAAIPAGSTLRFDPGATVAVQLTPIGGARVAVGFAGLVDGPLDAPGAREEALRRARACGYLDLPSDTGSHTHSASGEETRPGTPRSDREIAS</sequence>
<dbReference type="InterPro" id="IPR008223">
    <property type="entry name" value="Urease_gamma-beta_su"/>
</dbReference>
<dbReference type="Pfam" id="PF00699">
    <property type="entry name" value="Urease_beta"/>
    <property type="match status" value="1"/>
</dbReference>
<evidence type="ECO:0000313" key="7">
    <source>
        <dbReference type="Proteomes" id="UP001597368"/>
    </source>
</evidence>
<dbReference type="CDD" id="cd00390">
    <property type="entry name" value="Urease_gamma"/>
    <property type="match status" value="1"/>
</dbReference>
<dbReference type="SUPFAM" id="SSF54111">
    <property type="entry name" value="Urease, gamma-subunit"/>
    <property type="match status" value="1"/>
</dbReference>
<comment type="catalytic activity">
    <reaction evidence="4">
        <text>urea + 2 H2O + H(+) = hydrogencarbonate + 2 NH4(+)</text>
        <dbReference type="Rhea" id="RHEA:20557"/>
        <dbReference type="ChEBI" id="CHEBI:15377"/>
        <dbReference type="ChEBI" id="CHEBI:15378"/>
        <dbReference type="ChEBI" id="CHEBI:16199"/>
        <dbReference type="ChEBI" id="CHEBI:17544"/>
        <dbReference type="ChEBI" id="CHEBI:28938"/>
        <dbReference type="EC" id="3.5.1.5"/>
    </reaction>
</comment>
<dbReference type="Proteomes" id="UP001597368">
    <property type="component" value="Unassembled WGS sequence"/>
</dbReference>
<dbReference type="HAMAP" id="MF_01955">
    <property type="entry name" value="Urease_beta_gamma"/>
    <property type="match status" value="1"/>
</dbReference>
<dbReference type="Gene3D" id="2.10.150.10">
    <property type="entry name" value="Urease, beta subunit"/>
    <property type="match status" value="1"/>
</dbReference>
<dbReference type="NCBIfam" id="NF009712">
    <property type="entry name" value="PRK13241.1"/>
    <property type="match status" value="1"/>
</dbReference>
<dbReference type="Gene3D" id="3.30.280.10">
    <property type="entry name" value="Urease, gamma-like subunit"/>
    <property type="match status" value="1"/>
</dbReference>
<dbReference type="CDD" id="cd00407">
    <property type="entry name" value="Urease_beta"/>
    <property type="match status" value="1"/>
</dbReference>
<dbReference type="GO" id="GO:0009039">
    <property type="term" value="F:urease activity"/>
    <property type="evidence" value="ECO:0007669"/>
    <property type="project" value="UniProtKB-EC"/>
</dbReference>
<dbReference type="InterPro" id="IPR002026">
    <property type="entry name" value="Urease_gamma/gamma-beta_su"/>
</dbReference>
<dbReference type="EC" id="3.5.1.5" evidence="2"/>
<feature type="region of interest" description="Disordered" evidence="5">
    <location>
        <begin position="225"/>
        <end position="255"/>
    </location>
</feature>
<feature type="compositionally biased region" description="Basic and acidic residues" evidence="5">
    <location>
        <begin position="238"/>
        <end position="255"/>
    </location>
</feature>
<gene>
    <name evidence="6" type="ORF">ACFSKW_12210</name>
</gene>
<evidence type="ECO:0000256" key="1">
    <source>
        <dbReference type="ARBA" id="ARBA00004897"/>
    </source>
</evidence>
<comment type="caution">
    <text evidence="6">The sequence shown here is derived from an EMBL/GenBank/DDBJ whole genome shotgun (WGS) entry which is preliminary data.</text>
</comment>
<protein>
    <recommendedName>
        <fullName evidence="2">urease</fullName>
        <ecNumber evidence="2">3.5.1.5</ecNumber>
    </recommendedName>
</protein>
<evidence type="ECO:0000313" key="6">
    <source>
        <dbReference type="EMBL" id="MFD1932238.1"/>
    </source>
</evidence>
<reference evidence="7" key="1">
    <citation type="journal article" date="2019" name="Int. J. Syst. Evol. Microbiol.">
        <title>The Global Catalogue of Microorganisms (GCM) 10K type strain sequencing project: providing services to taxonomists for standard genome sequencing and annotation.</title>
        <authorList>
            <consortium name="The Broad Institute Genomics Platform"/>
            <consortium name="The Broad Institute Genome Sequencing Center for Infectious Disease"/>
            <person name="Wu L."/>
            <person name="Ma J."/>
        </authorList>
    </citation>
    <scope>NUCLEOTIDE SEQUENCE [LARGE SCALE GENOMIC DNA]</scope>
    <source>
        <strain evidence="7">ICMP 6774ER</strain>
    </source>
</reference>
<keyword evidence="7" id="KW-1185">Reference proteome</keyword>
<dbReference type="EMBL" id="JBHUFV010000019">
    <property type="protein sequence ID" value="MFD1932238.1"/>
    <property type="molecule type" value="Genomic_DNA"/>
</dbReference>
<dbReference type="NCBIfam" id="NF009671">
    <property type="entry name" value="PRK13192.1"/>
    <property type="match status" value="1"/>
</dbReference>
<dbReference type="Pfam" id="PF00547">
    <property type="entry name" value="Urease_gamma"/>
    <property type="match status" value="1"/>
</dbReference>
<evidence type="ECO:0000256" key="2">
    <source>
        <dbReference type="ARBA" id="ARBA00012934"/>
    </source>
</evidence>
<dbReference type="PANTHER" id="PTHR33569">
    <property type="entry name" value="UREASE"/>
    <property type="match status" value="1"/>
</dbReference>
<evidence type="ECO:0000256" key="3">
    <source>
        <dbReference type="ARBA" id="ARBA00022801"/>
    </source>
</evidence>
<comment type="pathway">
    <text evidence="1">Nitrogen metabolism; urea degradation; CO(2) and NH(3) from urea (urease route): step 1/1.</text>
</comment>
<organism evidence="6 7">
    <name type="scientific">Nonomuraea mangrovi</name>
    <dbReference type="NCBI Taxonomy" id="2316207"/>
    <lineage>
        <taxon>Bacteria</taxon>
        <taxon>Bacillati</taxon>
        <taxon>Actinomycetota</taxon>
        <taxon>Actinomycetes</taxon>
        <taxon>Streptosporangiales</taxon>
        <taxon>Streptosporangiaceae</taxon>
        <taxon>Nonomuraea</taxon>
    </lineage>
</organism>
<dbReference type="PANTHER" id="PTHR33569:SF1">
    <property type="entry name" value="UREASE"/>
    <property type="match status" value="1"/>
</dbReference>
<name>A0ABW4SRM8_9ACTN</name>
<dbReference type="InterPro" id="IPR036463">
    <property type="entry name" value="Urease_gamma_sf"/>
</dbReference>
<dbReference type="SUPFAM" id="SSF51278">
    <property type="entry name" value="Urease, beta-subunit"/>
    <property type="match status" value="1"/>
</dbReference>
<keyword evidence="3 6" id="KW-0378">Hydrolase</keyword>
<dbReference type="InterPro" id="IPR036461">
    <property type="entry name" value="Urease_betasu_sf"/>
</dbReference>
<proteinExistence type="inferred from homology"/>